<keyword evidence="2" id="KW-1185">Reference proteome</keyword>
<name>A0ABR9ZUS7_9FIRM</name>
<comment type="caution">
    <text evidence="1">The sequence shown here is derived from an EMBL/GenBank/DDBJ whole genome shotgun (WGS) entry which is preliminary data.</text>
</comment>
<dbReference type="InterPro" id="IPR005358">
    <property type="entry name" value="Puta_zinc/iron-chelating_dom"/>
</dbReference>
<reference evidence="1 2" key="1">
    <citation type="submission" date="2020-11" db="EMBL/GenBank/DDBJ databases">
        <title>Fusibacter basophilias sp. nov.</title>
        <authorList>
            <person name="Qiu D."/>
        </authorList>
    </citation>
    <scope>NUCLEOTIDE SEQUENCE [LARGE SCALE GENOMIC DNA]</scope>
    <source>
        <strain evidence="1 2">Q10-2</strain>
    </source>
</reference>
<dbReference type="Pfam" id="PF03692">
    <property type="entry name" value="CxxCxxCC"/>
    <property type="match status" value="1"/>
</dbReference>
<dbReference type="PANTHER" id="PTHR35866:SF2">
    <property type="entry name" value="YKGJ FAMILY CYSTEINE CLUSTER PROTEIN"/>
    <property type="match status" value="1"/>
</dbReference>
<sequence>MKTNIILEDISDGQRYDIHDMVKADTGGCNSCSACCHNVGDLVTLNPFDVYNITSHLGVTFDALLDDKIELRLNGKLTLPHLKMQGDLGRCSFLDQADRCAIHAQRPNICRLFPLGRVYEDDDFKYFLQKDACVKPHLSKVKIKHWIDIDHYEANKAFILSWYKLIKALNFRTKFIHDDESLKELNTYLLDTFYRTSLKTDVSFYAAFNERLPEAKNHLGIL</sequence>
<accession>A0ABR9ZUS7</accession>
<evidence type="ECO:0000313" key="1">
    <source>
        <dbReference type="EMBL" id="MBF4694224.1"/>
    </source>
</evidence>
<organism evidence="1 2">
    <name type="scientific">Fusibacter ferrireducens</name>
    <dbReference type="NCBI Taxonomy" id="2785058"/>
    <lineage>
        <taxon>Bacteria</taxon>
        <taxon>Bacillati</taxon>
        <taxon>Bacillota</taxon>
        <taxon>Clostridia</taxon>
        <taxon>Eubacteriales</taxon>
        <taxon>Eubacteriales Family XII. Incertae Sedis</taxon>
        <taxon>Fusibacter</taxon>
    </lineage>
</organism>
<proteinExistence type="predicted"/>
<gene>
    <name evidence="1" type="ORF">ISU02_13965</name>
</gene>
<dbReference type="PANTHER" id="PTHR35866">
    <property type="entry name" value="PUTATIVE-RELATED"/>
    <property type="match status" value="1"/>
</dbReference>
<protein>
    <submittedName>
        <fullName evidence="1">YkgJ family cysteine cluster protein</fullName>
    </submittedName>
</protein>
<dbReference type="RefSeq" id="WP_194702461.1">
    <property type="nucleotide sequence ID" value="NZ_JADKNH010000008.1"/>
</dbReference>
<evidence type="ECO:0000313" key="2">
    <source>
        <dbReference type="Proteomes" id="UP000614200"/>
    </source>
</evidence>
<dbReference type="EMBL" id="JADKNH010000008">
    <property type="protein sequence ID" value="MBF4694224.1"/>
    <property type="molecule type" value="Genomic_DNA"/>
</dbReference>
<dbReference type="Proteomes" id="UP000614200">
    <property type="component" value="Unassembled WGS sequence"/>
</dbReference>